<evidence type="ECO:0000313" key="3">
    <source>
        <dbReference type="Proteomes" id="UP000030108"/>
    </source>
</evidence>
<gene>
    <name evidence="2" type="ORF">RSOL_269460</name>
</gene>
<dbReference type="EMBL" id="JATN01000321">
    <property type="protein sequence ID" value="EUC58631.1"/>
    <property type="molecule type" value="Genomic_DNA"/>
</dbReference>
<dbReference type="AlphaFoldDB" id="A0A0A1UJS1"/>
<evidence type="ECO:0000313" key="2">
    <source>
        <dbReference type="EMBL" id="EUC58631.1"/>
    </source>
</evidence>
<feature type="compositionally biased region" description="Basic residues" evidence="1">
    <location>
        <begin position="1"/>
        <end position="12"/>
    </location>
</feature>
<proteinExistence type="predicted"/>
<organism evidence="2 3">
    <name type="scientific">Rhizoctonia solani AG-3 Rhs1AP</name>
    <dbReference type="NCBI Taxonomy" id="1086054"/>
    <lineage>
        <taxon>Eukaryota</taxon>
        <taxon>Fungi</taxon>
        <taxon>Dikarya</taxon>
        <taxon>Basidiomycota</taxon>
        <taxon>Agaricomycotina</taxon>
        <taxon>Agaricomycetes</taxon>
        <taxon>Cantharellales</taxon>
        <taxon>Ceratobasidiaceae</taxon>
        <taxon>Rhizoctonia</taxon>
    </lineage>
</organism>
<name>A0A0A1UJS1_9AGAM</name>
<reference evidence="3" key="1">
    <citation type="journal article" date="2014" name="Genome Announc.">
        <title>Draft genome sequence of the plant-pathogenic soil fungus Rhizoctonia solani anastomosis group 3 strain Rhs1AP.</title>
        <authorList>
            <person name="Cubeta M.A."/>
            <person name="Thomas E."/>
            <person name="Dean R.A."/>
            <person name="Jabaji S."/>
            <person name="Neate S.M."/>
            <person name="Tavantzis S."/>
            <person name="Toda T."/>
            <person name="Vilgalys R."/>
            <person name="Bharathan N."/>
            <person name="Fedorova-Abrams N."/>
            <person name="Pakala S.B."/>
            <person name="Pakala S.M."/>
            <person name="Zafar N."/>
            <person name="Joardar V."/>
            <person name="Losada L."/>
            <person name="Nierman W.C."/>
        </authorList>
    </citation>
    <scope>NUCLEOTIDE SEQUENCE [LARGE SCALE GENOMIC DNA]</scope>
    <source>
        <strain evidence="3">AG-3</strain>
    </source>
</reference>
<sequence length="73" mass="8441">MPILTKSRRMPGTRKPANTSQALPQRKIIFLCHSPRDWAFLLLPLLQWLVGRFSQLGEFYTGREKQSKELGIS</sequence>
<comment type="caution">
    <text evidence="2">The sequence shown here is derived from an EMBL/GenBank/DDBJ whole genome shotgun (WGS) entry which is preliminary data.</text>
</comment>
<protein>
    <submittedName>
        <fullName evidence="2">Uncharacterized protein</fullName>
    </submittedName>
</protein>
<dbReference type="Proteomes" id="UP000030108">
    <property type="component" value="Unassembled WGS sequence"/>
</dbReference>
<feature type="region of interest" description="Disordered" evidence="1">
    <location>
        <begin position="1"/>
        <end position="20"/>
    </location>
</feature>
<evidence type="ECO:0000256" key="1">
    <source>
        <dbReference type="SAM" id="MobiDB-lite"/>
    </source>
</evidence>
<accession>A0A0A1UJS1</accession>